<dbReference type="Proteomes" id="UP000272942">
    <property type="component" value="Unassembled WGS sequence"/>
</dbReference>
<organism evidence="4">
    <name type="scientific">Echinostoma caproni</name>
    <dbReference type="NCBI Taxonomy" id="27848"/>
    <lineage>
        <taxon>Eukaryota</taxon>
        <taxon>Metazoa</taxon>
        <taxon>Spiralia</taxon>
        <taxon>Lophotrochozoa</taxon>
        <taxon>Platyhelminthes</taxon>
        <taxon>Trematoda</taxon>
        <taxon>Digenea</taxon>
        <taxon>Plagiorchiida</taxon>
        <taxon>Echinostomata</taxon>
        <taxon>Echinostomatoidea</taxon>
        <taxon>Echinostomatidae</taxon>
        <taxon>Echinostoma</taxon>
    </lineage>
</organism>
<gene>
    <name evidence="2" type="ORF">ECPE_LOCUS15039</name>
</gene>
<evidence type="ECO:0000313" key="3">
    <source>
        <dbReference type="Proteomes" id="UP000272942"/>
    </source>
</evidence>
<dbReference type="EMBL" id="UZAN01059303">
    <property type="protein sequence ID" value="VDP92311.1"/>
    <property type="molecule type" value="Genomic_DNA"/>
</dbReference>
<accession>A0A183B753</accession>
<proteinExistence type="predicted"/>
<dbReference type="WBParaSite" id="ECPE_0001507801-mRNA-1">
    <property type="protein sequence ID" value="ECPE_0001507801-mRNA-1"/>
    <property type="gene ID" value="ECPE_0001507801"/>
</dbReference>
<keyword evidence="3" id="KW-1185">Reference proteome</keyword>
<dbReference type="AlphaFoldDB" id="A0A183B753"/>
<evidence type="ECO:0000256" key="1">
    <source>
        <dbReference type="SAM" id="MobiDB-lite"/>
    </source>
</evidence>
<evidence type="ECO:0000313" key="2">
    <source>
        <dbReference type="EMBL" id="VDP92311.1"/>
    </source>
</evidence>
<sequence>MVEITNLTGTSVHRRHIDQIHFRDERNVGALEPHEKEDNSNNSELPESDITVPQCHDVEHEDAVEPAESEASTSAALRRSQRKASQIDEALLWEESCGDRNEYARTAVQLPDASKLTVRIVERTAMVNSISDHRFPGEAEWAQPRPLVIMFLRQRYRPFGHILVITQSDRFYLRLKIACE</sequence>
<feature type="region of interest" description="Disordered" evidence="1">
    <location>
        <begin position="25"/>
        <end position="80"/>
    </location>
</feature>
<evidence type="ECO:0000313" key="4">
    <source>
        <dbReference type="WBParaSite" id="ECPE_0001507801-mRNA-1"/>
    </source>
</evidence>
<reference evidence="4" key="1">
    <citation type="submission" date="2016-06" db="UniProtKB">
        <authorList>
            <consortium name="WormBaseParasite"/>
        </authorList>
    </citation>
    <scope>IDENTIFICATION</scope>
</reference>
<feature type="compositionally biased region" description="Basic and acidic residues" evidence="1">
    <location>
        <begin position="25"/>
        <end position="39"/>
    </location>
</feature>
<name>A0A183B753_9TREM</name>
<reference evidence="2 3" key="2">
    <citation type="submission" date="2018-11" db="EMBL/GenBank/DDBJ databases">
        <authorList>
            <consortium name="Pathogen Informatics"/>
        </authorList>
    </citation>
    <scope>NUCLEOTIDE SEQUENCE [LARGE SCALE GENOMIC DNA]</scope>
    <source>
        <strain evidence="2 3">Egypt</strain>
    </source>
</reference>
<protein>
    <submittedName>
        <fullName evidence="2 4">Uncharacterized protein</fullName>
    </submittedName>
</protein>